<feature type="chain" id="PRO_5025526368" evidence="2">
    <location>
        <begin position="22"/>
        <end position="162"/>
    </location>
</feature>
<evidence type="ECO:0000256" key="2">
    <source>
        <dbReference type="SAM" id="SignalP"/>
    </source>
</evidence>
<gene>
    <name evidence="3" type="ORF">FJT64_025409</name>
</gene>
<protein>
    <submittedName>
        <fullName evidence="3">Uncharacterized protein</fullName>
    </submittedName>
</protein>
<reference evidence="3 4" key="1">
    <citation type="submission" date="2019-07" db="EMBL/GenBank/DDBJ databases">
        <title>Draft genome assembly of a fouling barnacle, Amphibalanus amphitrite (Darwin, 1854): The first reference genome for Thecostraca.</title>
        <authorList>
            <person name="Kim W."/>
        </authorList>
    </citation>
    <scope>NUCLEOTIDE SEQUENCE [LARGE SCALE GENOMIC DNA]</scope>
    <source>
        <strain evidence="3">SNU_AA5</strain>
        <tissue evidence="3">Soma without cirri and trophi</tissue>
    </source>
</reference>
<name>A0A6A4WBB3_AMPAM</name>
<feature type="compositionally biased region" description="Polar residues" evidence="1">
    <location>
        <begin position="100"/>
        <end position="112"/>
    </location>
</feature>
<feature type="region of interest" description="Disordered" evidence="1">
    <location>
        <begin position="97"/>
        <end position="118"/>
    </location>
</feature>
<evidence type="ECO:0000256" key="1">
    <source>
        <dbReference type="SAM" id="MobiDB-lite"/>
    </source>
</evidence>
<dbReference type="AlphaFoldDB" id="A0A6A4WBB3"/>
<comment type="caution">
    <text evidence="3">The sequence shown here is derived from an EMBL/GenBank/DDBJ whole genome shotgun (WGS) entry which is preliminary data.</text>
</comment>
<keyword evidence="4" id="KW-1185">Reference proteome</keyword>
<keyword evidence="2" id="KW-0732">Signal</keyword>
<proteinExistence type="predicted"/>
<organism evidence="3 4">
    <name type="scientific">Amphibalanus amphitrite</name>
    <name type="common">Striped barnacle</name>
    <name type="synonym">Balanus amphitrite</name>
    <dbReference type="NCBI Taxonomy" id="1232801"/>
    <lineage>
        <taxon>Eukaryota</taxon>
        <taxon>Metazoa</taxon>
        <taxon>Ecdysozoa</taxon>
        <taxon>Arthropoda</taxon>
        <taxon>Crustacea</taxon>
        <taxon>Multicrustacea</taxon>
        <taxon>Cirripedia</taxon>
        <taxon>Thoracica</taxon>
        <taxon>Thoracicalcarea</taxon>
        <taxon>Balanomorpha</taxon>
        <taxon>Balanoidea</taxon>
        <taxon>Balanidae</taxon>
        <taxon>Amphibalaninae</taxon>
        <taxon>Amphibalanus</taxon>
    </lineage>
</organism>
<evidence type="ECO:0000313" key="3">
    <source>
        <dbReference type="EMBL" id="KAF0302489.1"/>
    </source>
</evidence>
<feature type="signal peptide" evidence="2">
    <location>
        <begin position="1"/>
        <end position="21"/>
    </location>
</feature>
<dbReference type="EMBL" id="VIIS01001053">
    <property type="protein sequence ID" value="KAF0302489.1"/>
    <property type="molecule type" value="Genomic_DNA"/>
</dbReference>
<sequence length="162" mass="17233">MASKSTLAVLGCLLLASLAAAGEREEAVAAVRASDGARLGAYSTVLRTSIITSTTATDFYTCTQLISTMFGCTGRRRRRNILREELPEIRETELAAAEPLQSSLASEPQTEPTPADKDKLLLTILTTSTTTLTYSTLTVNSATTVSVTYYCTTSGMSTFPAC</sequence>
<accession>A0A6A4WBB3</accession>
<evidence type="ECO:0000313" key="4">
    <source>
        <dbReference type="Proteomes" id="UP000440578"/>
    </source>
</evidence>
<dbReference type="Proteomes" id="UP000440578">
    <property type="component" value="Unassembled WGS sequence"/>
</dbReference>